<dbReference type="InterPro" id="IPR038323">
    <property type="entry name" value="ArAE_1_C_sf"/>
</dbReference>
<name>G5ICR2_9FIRM</name>
<evidence type="ECO:0000313" key="8">
    <source>
        <dbReference type="EMBL" id="EHI60683.1"/>
    </source>
</evidence>
<dbReference type="AlphaFoldDB" id="G5ICR2"/>
<dbReference type="PATRIC" id="fig|742737.3.peg.1255"/>
<dbReference type="Proteomes" id="UP000005384">
    <property type="component" value="Unassembled WGS sequence"/>
</dbReference>
<evidence type="ECO:0000259" key="7">
    <source>
        <dbReference type="Pfam" id="PF11728"/>
    </source>
</evidence>
<dbReference type="InterPro" id="IPR021062">
    <property type="entry name" value="ArAE_1_C"/>
</dbReference>
<evidence type="ECO:0000256" key="2">
    <source>
        <dbReference type="ARBA" id="ARBA00022475"/>
    </source>
</evidence>
<dbReference type="InterPro" id="IPR052984">
    <property type="entry name" value="UPF0421"/>
</dbReference>
<organism evidence="8 9">
    <name type="scientific">Hungatella hathewayi WAL-18680</name>
    <dbReference type="NCBI Taxonomy" id="742737"/>
    <lineage>
        <taxon>Bacteria</taxon>
        <taxon>Bacillati</taxon>
        <taxon>Bacillota</taxon>
        <taxon>Clostridia</taxon>
        <taxon>Lachnospirales</taxon>
        <taxon>Lachnospiraceae</taxon>
        <taxon>Hungatella</taxon>
    </lineage>
</organism>
<feature type="transmembrane region" description="Helical" evidence="6">
    <location>
        <begin position="58"/>
        <end position="77"/>
    </location>
</feature>
<dbReference type="Pfam" id="PF11728">
    <property type="entry name" value="ArAE_1_C"/>
    <property type="match status" value="1"/>
</dbReference>
<accession>G5ICR2</accession>
<dbReference type="RefSeq" id="WP_006779232.1">
    <property type="nucleotide sequence ID" value="NZ_CP040506.1"/>
</dbReference>
<keyword evidence="9" id="KW-1185">Reference proteome</keyword>
<feature type="transmembrane region" description="Helical" evidence="6">
    <location>
        <begin position="84"/>
        <end position="107"/>
    </location>
</feature>
<dbReference type="OrthoDB" id="357521at2"/>
<feature type="domain" description="Putative aromatic acid exporter C-terminal" evidence="7">
    <location>
        <begin position="150"/>
        <end position="312"/>
    </location>
</feature>
<keyword evidence="5 6" id="KW-0472">Membrane</keyword>
<feature type="transmembrane region" description="Helical" evidence="6">
    <location>
        <begin position="127"/>
        <end position="144"/>
    </location>
</feature>
<dbReference type="Pfam" id="PF06081">
    <property type="entry name" value="ArAE_1"/>
    <property type="match status" value="1"/>
</dbReference>
<evidence type="ECO:0000313" key="9">
    <source>
        <dbReference type="Proteomes" id="UP000005384"/>
    </source>
</evidence>
<evidence type="ECO:0000256" key="4">
    <source>
        <dbReference type="ARBA" id="ARBA00022989"/>
    </source>
</evidence>
<keyword evidence="3 6" id="KW-0812">Transmembrane</keyword>
<keyword evidence="2" id="KW-1003">Cell membrane</keyword>
<evidence type="ECO:0000256" key="6">
    <source>
        <dbReference type="SAM" id="Phobius"/>
    </source>
</evidence>
<reference evidence="8 9" key="1">
    <citation type="submission" date="2011-08" db="EMBL/GenBank/DDBJ databases">
        <title>The Genome Sequence of Clostridium hathewayi WAL-18680.</title>
        <authorList>
            <consortium name="The Broad Institute Genome Sequencing Platform"/>
            <person name="Earl A."/>
            <person name="Ward D."/>
            <person name="Feldgarden M."/>
            <person name="Gevers D."/>
            <person name="Finegold S.M."/>
            <person name="Summanen P.H."/>
            <person name="Molitoris D.R."/>
            <person name="Song M."/>
            <person name="Daigneault M."/>
            <person name="Allen-Vercoe E."/>
            <person name="Young S.K."/>
            <person name="Zeng Q."/>
            <person name="Gargeya S."/>
            <person name="Fitzgerald M."/>
            <person name="Haas B."/>
            <person name="Abouelleil A."/>
            <person name="Alvarado L."/>
            <person name="Arachchi H.M."/>
            <person name="Berlin A."/>
            <person name="Brown A."/>
            <person name="Chapman S.B."/>
            <person name="Chen Z."/>
            <person name="Dunbar C."/>
            <person name="Freedman E."/>
            <person name="Gearin G."/>
            <person name="Gellesch M."/>
            <person name="Goldberg J."/>
            <person name="Griggs A."/>
            <person name="Gujja S."/>
            <person name="Heiman D."/>
            <person name="Howarth C."/>
            <person name="Larson L."/>
            <person name="Lui A."/>
            <person name="MacDonald P.J.P."/>
            <person name="Montmayeur A."/>
            <person name="Murphy C."/>
            <person name="Neiman D."/>
            <person name="Pearson M."/>
            <person name="Priest M."/>
            <person name="Roberts A."/>
            <person name="Saif S."/>
            <person name="Shea T."/>
            <person name="Shenoy N."/>
            <person name="Sisk P."/>
            <person name="Stolte C."/>
            <person name="Sykes S."/>
            <person name="Wortman J."/>
            <person name="Nusbaum C."/>
            <person name="Birren B."/>
        </authorList>
    </citation>
    <scope>NUCLEOTIDE SEQUENCE [LARGE SCALE GENOMIC DNA]</scope>
    <source>
        <strain evidence="8 9">WAL-18680</strain>
    </source>
</reference>
<dbReference type="PANTHER" id="PTHR40064:SF1">
    <property type="entry name" value="MEMBRANE PROTEIN"/>
    <property type="match status" value="1"/>
</dbReference>
<dbReference type="GO" id="GO:0005886">
    <property type="term" value="C:plasma membrane"/>
    <property type="evidence" value="ECO:0007669"/>
    <property type="project" value="UniProtKB-SubCell"/>
</dbReference>
<evidence type="ECO:0000256" key="5">
    <source>
        <dbReference type="ARBA" id="ARBA00023136"/>
    </source>
</evidence>
<dbReference type="Gene3D" id="1.20.120.940">
    <property type="entry name" value="Putative aromatic acid exporter, C-terminal domain"/>
    <property type="match status" value="1"/>
</dbReference>
<dbReference type="HOGENOM" id="CLU_067525_0_0_9"/>
<dbReference type="InterPro" id="IPR010343">
    <property type="entry name" value="ArAE_1"/>
</dbReference>
<sequence>MARKLQISKVLKIAAGSMAAIVIAGWLQLSYVTSAGVITLLSIQNTKRETVFVMLKRVAAFVIALLIAYTVFSVLGFCPLALGVFLAFFVGICHLCSFQDAIAMNTVLVTHFYAEQSMSWMWIQNEALLLLVGAGIGVLMNLYIPDNSRTIRKAQMEIDGAIKGILGRMSSTVLQESKAHYDGKCFLELEELLHHAYGEAVANRDNRLLTDTRYYLNYMNMRTAQSHILKRIYENICLLNAVPSQTYAVSAFIGKISDSFRESNNAESLLKQLEKLKLEMKEEALPVTREEFENRAVLYRILYDLEEFLMEKRRFVEALTEKEKQLYWEN</sequence>
<comment type="caution">
    <text evidence="8">The sequence shown here is derived from an EMBL/GenBank/DDBJ whole genome shotgun (WGS) entry which is preliminary data.</text>
</comment>
<evidence type="ECO:0000256" key="3">
    <source>
        <dbReference type="ARBA" id="ARBA00022692"/>
    </source>
</evidence>
<dbReference type="EMBL" id="ADLN01000012">
    <property type="protein sequence ID" value="EHI60683.1"/>
    <property type="molecule type" value="Genomic_DNA"/>
</dbReference>
<keyword evidence="4 6" id="KW-1133">Transmembrane helix</keyword>
<comment type="subcellular location">
    <subcellularLocation>
        <location evidence="1">Cell membrane</location>
        <topology evidence="1">Multi-pass membrane protein</topology>
    </subcellularLocation>
</comment>
<dbReference type="PANTHER" id="PTHR40064">
    <property type="entry name" value="MEMBRANE PROTEIN-RELATED"/>
    <property type="match status" value="1"/>
</dbReference>
<proteinExistence type="predicted"/>
<protein>
    <recommendedName>
        <fullName evidence="7">Putative aromatic acid exporter C-terminal domain-containing protein</fullName>
    </recommendedName>
</protein>
<evidence type="ECO:0000256" key="1">
    <source>
        <dbReference type="ARBA" id="ARBA00004651"/>
    </source>
</evidence>
<gene>
    <name evidence="8" type="ORF">HMPREF9473_01247</name>
</gene>